<organism evidence="1 2">
    <name type="scientific">Amycolatopsis nalaikhensis</name>
    <dbReference type="NCBI Taxonomy" id="715472"/>
    <lineage>
        <taxon>Bacteria</taxon>
        <taxon>Bacillati</taxon>
        <taxon>Actinomycetota</taxon>
        <taxon>Actinomycetes</taxon>
        <taxon>Pseudonocardiales</taxon>
        <taxon>Pseudonocardiaceae</taxon>
        <taxon>Amycolatopsis</taxon>
    </lineage>
</organism>
<dbReference type="Proteomes" id="UP001227101">
    <property type="component" value="Chromosome"/>
</dbReference>
<sequence length="97" mass="10227">MLDVGYGVMAMWKASPSMIRLRGVVAVEPVAGCLVVAGVDEACGVVAVAFSCSLSRRFERIFVAVEKVAVVRAPHVVARPAGRVVVSGLDVFIERAV</sequence>
<evidence type="ECO:0000313" key="2">
    <source>
        <dbReference type="Proteomes" id="UP001227101"/>
    </source>
</evidence>
<name>A0ABY8XDG2_9PSEU</name>
<proteinExistence type="predicted"/>
<evidence type="ECO:0000313" key="1">
    <source>
        <dbReference type="EMBL" id="WIV52998.1"/>
    </source>
</evidence>
<accession>A0ABY8XDG2</accession>
<gene>
    <name evidence="1" type="ORF">QP939_29165</name>
</gene>
<reference evidence="1 2" key="1">
    <citation type="submission" date="2023-06" db="EMBL/GenBank/DDBJ databases">
        <authorList>
            <person name="Oyuntsetseg B."/>
            <person name="Kim S.B."/>
        </authorList>
    </citation>
    <scope>NUCLEOTIDE SEQUENCE [LARGE SCALE GENOMIC DNA]</scope>
    <source>
        <strain evidence="1 2">2-2</strain>
    </source>
</reference>
<protein>
    <submittedName>
        <fullName evidence="1">Uncharacterized protein</fullName>
    </submittedName>
</protein>
<keyword evidence="2" id="KW-1185">Reference proteome</keyword>
<dbReference type="EMBL" id="CP127173">
    <property type="protein sequence ID" value="WIV52998.1"/>
    <property type="molecule type" value="Genomic_DNA"/>
</dbReference>